<keyword evidence="3" id="KW-1185">Reference proteome</keyword>
<evidence type="ECO:0008006" key="4">
    <source>
        <dbReference type="Google" id="ProtNLM"/>
    </source>
</evidence>
<dbReference type="STRING" id="523849.OCC_01164"/>
<protein>
    <recommendedName>
        <fullName evidence="4">CGP-CTERM sorting domain-containing protein</fullName>
    </recommendedName>
</protein>
<sequence>MKFKFLASFVLLFSLLAHSPSYAAPTLTVDFCSSGFQVTVAPTTEGVIYVSTGFYNLKPQNFGECIAEYDPTTQRAHFYLVNSSGAHHIGWYYEYGYQNKTLSELLTKVKRSVLPVPGKLEGDYVVFLFNSTTYKVPIKELLSYLWSGDLLNNLVAFSYEEGIIIVPSIKIDAVENNFTVIKRPGKRVGTTLLDFNFTYWLSYQYLLYLNGTIDGRFLLKEKAKKELITWEKLSQLFDKPLYVFYFDGESLKPYPLLRIKISPELKGFKLSIKYEFENLAPPYATYNIPTTAPASSEPKSLNSTANSDTYYVPEDTKENTSWIFLLLVIIVSLALIGALHLKKTK</sequence>
<dbReference type="PaxDb" id="523849-OCC_01164"/>
<gene>
    <name evidence="2" type="ORF">OCC_01164</name>
</gene>
<reference evidence="2 3" key="1">
    <citation type="journal article" date="2012" name="J. Bacteriol.">
        <title>Genome sequence of the model hyperthermophilic archaeon Thermococcus litoralis NS-C.</title>
        <authorList>
            <person name="Gardner A.F."/>
            <person name="Kumar S."/>
            <person name="Perler F.B."/>
        </authorList>
    </citation>
    <scope>NUCLEOTIDE SEQUENCE [LARGE SCALE GENOMIC DNA]</scope>
    <source>
        <strain evidence="3">ATCC 51850 / DSM 5473 / JCM 8560 / NS-C</strain>
    </source>
</reference>
<accession>H3ZLU4</accession>
<evidence type="ECO:0000256" key="1">
    <source>
        <dbReference type="SAM" id="Phobius"/>
    </source>
</evidence>
<keyword evidence="1" id="KW-0812">Transmembrane</keyword>
<dbReference type="RefSeq" id="WP_004067454.1">
    <property type="nucleotide sequence ID" value="NC_022084.1"/>
</dbReference>
<proteinExistence type="predicted"/>
<dbReference type="GeneID" id="16548392"/>
<dbReference type="OrthoDB" id="99336at2157"/>
<dbReference type="Proteomes" id="UP000015502">
    <property type="component" value="Chromosome"/>
</dbReference>
<keyword evidence="1" id="KW-1133">Transmembrane helix</keyword>
<feature type="transmembrane region" description="Helical" evidence="1">
    <location>
        <begin position="322"/>
        <end position="341"/>
    </location>
</feature>
<name>H3ZLU4_THELN</name>
<dbReference type="AlphaFoldDB" id="H3ZLU4"/>
<keyword evidence="1" id="KW-0472">Membrane</keyword>
<evidence type="ECO:0000313" key="3">
    <source>
        <dbReference type="Proteomes" id="UP000015502"/>
    </source>
</evidence>
<evidence type="ECO:0000313" key="2">
    <source>
        <dbReference type="EMBL" id="EHR79096.1"/>
    </source>
</evidence>
<organism evidence="2 3">
    <name type="scientific">Thermococcus litoralis (strain ATCC 51850 / DSM 5473 / JCM 8560 / NS-C)</name>
    <dbReference type="NCBI Taxonomy" id="523849"/>
    <lineage>
        <taxon>Archaea</taxon>
        <taxon>Methanobacteriati</taxon>
        <taxon>Methanobacteriota</taxon>
        <taxon>Thermococci</taxon>
        <taxon>Thermococcales</taxon>
        <taxon>Thermococcaceae</taxon>
        <taxon>Thermococcus</taxon>
    </lineage>
</organism>
<dbReference type="EMBL" id="CP006670">
    <property type="protein sequence ID" value="EHR79096.1"/>
    <property type="molecule type" value="Genomic_DNA"/>
</dbReference>
<dbReference type="KEGG" id="tlt:OCC_01164"/>
<dbReference type="HOGENOM" id="CLU_768637_0_0_2"/>